<dbReference type="OMA" id="MIANRRI"/>
<sequence length="223" mass="25574">MFQARSKIIKKDDVKPTDLEDEAAKCLLQLEMNNANLKEHLAQIFINSADLTEYEQQDGSRSKCLLVKIPYRSITAFHKVSEKVVHHLESKFNWPVIVVATRTIISKRGKNFSTSQIQNLAHIVGTIDLNLFLVAKRNRTQKRPRSRTLTAVYPATITGKTTRVSLDGKKHVKLFLDPLDREKVENKLDAMAQIYHKITTHKISIHFSKPNSFQKKVLDSKKQ</sequence>
<dbReference type="InParanoid" id="A0A078ATL5"/>
<dbReference type="GO" id="GO:0030686">
    <property type="term" value="C:90S preribosome"/>
    <property type="evidence" value="ECO:0007669"/>
    <property type="project" value="TreeGrafter"/>
</dbReference>
<protein>
    <recommendedName>
        <fullName evidence="4">40S ribosomal protein S7</fullName>
    </recommendedName>
</protein>
<gene>
    <name evidence="5" type="primary">Contig3761.g4019</name>
    <name evidence="5" type="ORF">STYLEM_13611</name>
</gene>
<accession>A0A078ATL5</accession>
<dbReference type="GO" id="GO:0022627">
    <property type="term" value="C:cytosolic small ribosomal subunit"/>
    <property type="evidence" value="ECO:0007669"/>
    <property type="project" value="TreeGrafter"/>
</dbReference>
<dbReference type="GO" id="GO:0006412">
    <property type="term" value="P:translation"/>
    <property type="evidence" value="ECO:0007669"/>
    <property type="project" value="InterPro"/>
</dbReference>
<reference evidence="5 6" key="1">
    <citation type="submission" date="2014-06" db="EMBL/GenBank/DDBJ databases">
        <authorList>
            <person name="Swart Estienne"/>
        </authorList>
    </citation>
    <scope>NUCLEOTIDE SEQUENCE [LARGE SCALE GENOMIC DNA]</scope>
    <source>
        <strain evidence="5 6">130c</strain>
    </source>
</reference>
<dbReference type="PANTHER" id="PTHR11278">
    <property type="entry name" value="40S RIBOSOMAL PROTEIN S7"/>
    <property type="match status" value="1"/>
</dbReference>
<keyword evidence="2 4" id="KW-0689">Ribosomal protein</keyword>
<dbReference type="Proteomes" id="UP000039865">
    <property type="component" value="Unassembled WGS sequence"/>
</dbReference>
<dbReference type="InterPro" id="IPR000554">
    <property type="entry name" value="Ribosomal_eS7"/>
</dbReference>
<dbReference type="GO" id="GO:0006364">
    <property type="term" value="P:rRNA processing"/>
    <property type="evidence" value="ECO:0007669"/>
    <property type="project" value="TreeGrafter"/>
</dbReference>
<evidence type="ECO:0000256" key="4">
    <source>
        <dbReference type="RuleBase" id="RU364105"/>
    </source>
</evidence>
<proteinExistence type="inferred from homology"/>
<organism evidence="5 6">
    <name type="scientific">Stylonychia lemnae</name>
    <name type="common">Ciliate</name>
    <dbReference type="NCBI Taxonomy" id="5949"/>
    <lineage>
        <taxon>Eukaryota</taxon>
        <taxon>Sar</taxon>
        <taxon>Alveolata</taxon>
        <taxon>Ciliophora</taxon>
        <taxon>Intramacronucleata</taxon>
        <taxon>Spirotrichea</taxon>
        <taxon>Stichotrichia</taxon>
        <taxon>Sporadotrichida</taxon>
        <taxon>Oxytrichidae</taxon>
        <taxon>Stylonychinae</taxon>
        <taxon>Stylonychia</taxon>
    </lineage>
</organism>
<name>A0A078ATL5_STYLE</name>
<dbReference type="GO" id="GO:0032040">
    <property type="term" value="C:small-subunit processome"/>
    <property type="evidence" value="ECO:0007669"/>
    <property type="project" value="TreeGrafter"/>
</dbReference>
<keyword evidence="3 4" id="KW-0687">Ribonucleoprotein</keyword>
<evidence type="ECO:0000256" key="1">
    <source>
        <dbReference type="ARBA" id="ARBA00007820"/>
    </source>
</evidence>
<dbReference type="OrthoDB" id="1724687at2759"/>
<dbReference type="EMBL" id="CCKQ01012914">
    <property type="protein sequence ID" value="CDW84547.1"/>
    <property type="molecule type" value="Genomic_DNA"/>
</dbReference>
<evidence type="ECO:0000313" key="6">
    <source>
        <dbReference type="Proteomes" id="UP000039865"/>
    </source>
</evidence>
<dbReference type="GO" id="GO:0042274">
    <property type="term" value="P:ribosomal small subunit biogenesis"/>
    <property type="evidence" value="ECO:0007669"/>
    <property type="project" value="TreeGrafter"/>
</dbReference>
<dbReference type="Pfam" id="PF01251">
    <property type="entry name" value="Ribosomal_S7e"/>
    <property type="match status" value="2"/>
</dbReference>
<comment type="similarity">
    <text evidence="1 4">Belongs to the eukaryotic ribosomal protein eS7 family.</text>
</comment>
<dbReference type="PANTHER" id="PTHR11278:SF0">
    <property type="entry name" value="SMALL RIBOSOMAL SUBUNIT PROTEIN ES7"/>
    <property type="match status" value="1"/>
</dbReference>
<evidence type="ECO:0000256" key="3">
    <source>
        <dbReference type="ARBA" id="ARBA00023274"/>
    </source>
</evidence>
<evidence type="ECO:0000313" key="5">
    <source>
        <dbReference type="EMBL" id="CDW84547.1"/>
    </source>
</evidence>
<keyword evidence="6" id="KW-1185">Reference proteome</keyword>
<dbReference type="AlphaFoldDB" id="A0A078ATL5"/>
<dbReference type="FunCoup" id="A0A078ATL5">
    <property type="interactions" value="539"/>
</dbReference>
<evidence type="ECO:0000256" key="2">
    <source>
        <dbReference type="ARBA" id="ARBA00022980"/>
    </source>
</evidence>
<dbReference type="GO" id="GO:0003735">
    <property type="term" value="F:structural constituent of ribosome"/>
    <property type="evidence" value="ECO:0007669"/>
    <property type="project" value="InterPro"/>
</dbReference>